<dbReference type="InterPro" id="IPR000160">
    <property type="entry name" value="GGDEF_dom"/>
</dbReference>
<sequence length="450" mass="50674">MLTCLMGILSRPANLLAFFWPANAVLLGIFLRLPQLNNTGGWLGAFSGYILADLITGNSLVLTLFLTVSNIITVSVSLFFIYLTRLNYRNYNKGFTFLYLFSICALAGCFASALFAVNTIPYAPNTFMSPDRKWIDFGMWWTGEIINCITILPLILAFPARAEFHHFFTKDLPKISFVHLLPLFAIIISVIFTHIFFGPGALLYPLAAMIWAALTYRLFSLTIVNSIVCLVTYHSLTSFYLSESSDAYFSTAISVRIGLCMLGLAPLVLAIISSNRQELYQRVLYMANHDSLTQAMNRHSFFEQGEKLIKNSKSQPLTAIMMDIDHFKKMNDQYGHHTGDLVLQNFADQVRTCLRSEDLFARIGGEEFIILLSCTEEYQAHQIAERIRQVIESTPVHQQGKPDIYITVSIGVAKQNPDDPVLQHLVNTADQALYQAKSQGRNQVMIASFH</sequence>
<feature type="transmembrane region" description="Helical" evidence="4">
    <location>
        <begin position="95"/>
        <end position="117"/>
    </location>
</feature>
<name>A0A3B7LVS9_9GAMM</name>
<evidence type="ECO:0000313" key="7">
    <source>
        <dbReference type="Proteomes" id="UP000263753"/>
    </source>
</evidence>
<dbReference type="InterPro" id="IPR050469">
    <property type="entry name" value="Diguanylate_Cyclase"/>
</dbReference>
<accession>A0A3B7LVS9</accession>
<proteinExistence type="predicted"/>
<evidence type="ECO:0000259" key="5">
    <source>
        <dbReference type="PROSITE" id="PS50887"/>
    </source>
</evidence>
<dbReference type="Gene3D" id="3.30.70.270">
    <property type="match status" value="1"/>
</dbReference>
<feature type="transmembrane region" description="Helical" evidence="4">
    <location>
        <begin position="60"/>
        <end position="83"/>
    </location>
</feature>
<keyword evidence="4" id="KW-0472">Membrane</keyword>
<dbReference type="AlphaFoldDB" id="A0A3B7LVS9"/>
<keyword evidence="4" id="KW-1133">Transmembrane helix</keyword>
<dbReference type="InterPro" id="IPR043128">
    <property type="entry name" value="Rev_trsase/Diguanyl_cyclase"/>
</dbReference>
<dbReference type="NCBIfam" id="TIGR00254">
    <property type="entry name" value="GGDEF"/>
    <property type="match status" value="1"/>
</dbReference>
<dbReference type="PROSITE" id="PS50887">
    <property type="entry name" value="GGDEF"/>
    <property type="match status" value="1"/>
</dbReference>
<evidence type="ECO:0000256" key="2">
    <source>
        <dbReference type="ARBA" id="ARBA00012528"/>
    </source>
</evidence>
<gene>
    <name evidence="6" type="ORF">CDG60_08870</name>
</gene>
<dbReference type="FunFam" id="3.30.70.270:FF:000001">
    <property type="entry name" value="Diguanylate cyclase domain protein"/>
    <property type="match status" value="1"/>
</dbReference>
<feature type="transmembrane region" description="Helical" evidence="4">
    <location>
        <begin position="177"/>
        <end position="196"/>
    </location>
</feature>
<feature type="domain" description="GGDEF" evidence="5">
    <location>
        <begin position="315"/>
        <end position="449"/>
    </location>
</feature>
<feature type="transmembrane region" description="Helical" evidence="4">
    <location>
        <begin position="224"/>
        <end position="241"/>
    </location>
</feature>
<evidence type="ECO:0000313" key="6">
    <source>
        <dbReference type="EMBL" id="AXY56668.1"/>
    </source>
</evidence>
<dbReference type="SUPFAM" id="SSF55073">
    <property type="entry name" value="Nucleotide cyclase"/>
    <property type="match status" value="1"/>
</dbReference>
<dbReference type="GO" id="GO:0052621">
    <property type="term" value="F:diguanylate cyclase activity"/>
    <property type="evidence" value="ECO:0007669"/>
    <property type="project" value="UniProtKB-EC"/>
</dbReference>
<organism evidence="6 7">
    <name type="scientific">Acinetobacter chinensis</name>
    <dbReference type="NCBI Taxonomy" id="2004650"/>
    <lineage>
        <taxon>Bacteria</taxon>
        <taxon>Pseudomonadati</taxon>
        <taxon>Pseudomonadota</taxon>
        <taxon>Gammaproteobacteria</taxon>
        <taxon>Moraxellales</taxon>
        <taxon>Moraxellaceae</taxon>
        <taxon>Acinetobacter</taxon>
    </lineage>
</organism>
<dbReference type="SMART" id="SM00267">
    <property type="entry name" value="GGDEF"/>
    <property type="match status" value="1"/>
</dbReference>
<dbReference type="KEGG" id="achi:CDG60_08870"/>
<protein>
    <recommendedName>
        <fullName evidence="2">diguanylate cyclase</fullName>
        <ecNumber evidence="2">2.7.7.65</ecNumber>
    </recommendedName>
</protein>
<dbReference type="PANTHER" id="PTHR45138">
    <property type="entry name" value="REGULATORY COMPONENTS OF SENSORY TRANSDUCTION SYSTEM"/>
    <property type="match status" value="1"/>
</dbReference>
<dbReference type="Pfam" id="PF00990">
    <property type="entry name" value="GGDEF"/>
    <property type="match status" value="1"/>
</dbReference>
<dbReference type="EC" id="2.7.7.65" evidence="2"/>
<dbReference type="RefSeq" id="WP_087514000.1">
    <property type="nucleotide sequence ID" value="NZ_CP032134.1"/>
</dbReference>
<evidence type="ECO:0000256" key="1">
    <source>
        <dbReference type="ARBA" id="ARBA00001946"/>
    </source>
</evidence>
<comment type="catalytic activity">
    <reaction evidence="3">
        <text>2 GTP = 3',3'-c-di-GMP + 2 diphosphate</text>
        <dbReference type="Rhea" id="RHEA:24898"/>
        <dbReference type="ChEBI" id="CHEBI:33019"/>
        <dbReference type="ChEBI" id="CHEBI:37565"/>
        <dbReference type="ChEBI" id="CHEBI:58805"/>
        <dbReference type="EC" id="2.7.7.65"/>
    </reaction>
</comment>
<dbReference type="EMBL" id="CP032134">
    <property type="protein sequence ID" value="AXY56668.1"/>
    <property type="molecule type" value="Genomic_DNA"/>
</dbReference>
<dbReference type="PANTHER" id="PTHR45138:SF9">
    <property type="entry name" value="DIGUANYLATE CYCLASE DGCM-RELATED"/>
    <property type="match status" value="1"/>
</dbReference>
<dbReference type="CDD" id="cd01949">
    <property type="entry name" value="GGDEF"/>
    <property type="match status" value="1"/>
</dbReference>
<feature type="transmembrane region" description="Helical" evidence="4">
    <location>
        <begin position="137"/>
        <end position="156"/>
    </location>
</feature>
<keyword evidence="4" id="KW-0812">Transmembrane</keyword>
<feature type="transmembrane region" description="Helical" evidence="4">
    <location>
        <begin position="247"/>
        <end position="272"/>
    </location>
</feature>
<evidence type="ECO:0000256" key="4">
    <source>
        <dbReference type="SAM" id="Phobius"/>
    </source>
</evidence>
<comment type="cofactor">
    <cofactor evidence="1">
        <name>Mg(2+)</name>
        <dbReference type="ChEBI" id="CHEBI:18420"/>
    </cofactor>
</comment>
<dbReference type="Proteomes" id="UP000263753">
    <property type="component" value="Chromosome"/>
</dbReference>
<dbReference type="InterPro" id="IPR029787">
    <property type="entry name" value="Nucleotide_cyclase"/>
</dbReference>
<feature type="transmembrane region" description="Helical" evidence="4">
    <location>
        <begin position="12"/>
        <end position="33"/>
    </location>
</feature>
<reference evidence="7" key="1">
    <citation type="submission" date="2018-09" db="EMBL/GenBank/DDBJ databases">
        <title>The complete genome of Acinetobacter sp. strain WCHAc010005.</title>
        <authorList>
            <person name="Hu Y."/>
            <person name="Long H."/>
            <person name="Feng Y."/>
            <person name="Zong Z."/>
        </authorList>
    </citation>
    <scope>NUCLEOTIDE SEQUENCE [LARGE SCALE GENOMIC DNA]</scope>
    <source>
        <strain evidence="7">WCHAc010005</strain>
    </source>
</reference>
<evidence type="ECO:0000256" key="3">
    <source>
        <dbReference type="ARBA" id="ARBA00034247"/>
    </source>
</evidence>